<dbReference type="SUPFAM" id="SSF54849">
    <property type="entry name" value="GroEL-intermediate domain like"/>
    <property type="match status" value="1"/>
</dbReference>
<dbReference type="AlphaFoldDB" id="A8M9I0"/>
<dbReference type="Proteomes" id="UP000001137">
    <property type="component" value="Chromosome"/>
</dbReference>
<dbReference type="SUPFAM" id="SSF48592">
    <property type="entry name" value="GroEL equatorial domain-like"/>
    <property type="match status" value="1"/>
</dbReference>
<dbReference type="InterPro" id="IPR027409">
    <property type="entry name" value="GroEL-like_apical_dom_sf"/>
</dbReference>
<dbReference type="GO" id="GO:0140662">
    <property type="term" value="F:ATP-dependent protein folding chaperone"/>
    <property type="evidence" value="ECO:0007669"/>
    <property type="project" value="InterPro"/>
</dbReference>
<evidence type="ECO:0000256" key="5">
    <source>
        <dbReference type="RuleBase" id="RU004187"/>
    </source>
</evidence>
<dbReference type="Gene3D" id="3.30.260.10">
    <property type="entry name" value="TCP-1-like chaperonin intermediate domain"/>
    <property type="match status" value="1"/>
</dbReference>
<keyword evidence="3 5" id="KW-0067">ATP-binding</keyword>
<reference evidence="7 8" key="1">
    <citation type="submission" date="2007-10" db="EMBL/GenBank/DDBJ databases">
        <title>Complete sequence of Caldivirga maquilingensis IC-167.</title>
        <authorList>
            <consortium name="US DOE Joint Genome Institute"/>
            <person name="Copeland A."/>
            <person name="Lucas S."/>
            <person name="Lapidus A."/>
            <person name="Barry K."/>
            <person name="Glavina del Rio T."/>
            <person name="Dalin E."/>
            <person name="Tice H."/>
            <person name="Pitluck S."/>
            <person name="Saunders E."/>
            <person name="Brettin T."/>
            <person name="Bruce D."/>
            <person name="Detter J.C."/>
            <person name="Han C."/>
            <person name="Schmutz J."/>
            <person name="Larimer F."/>
            <person name="Land M."/>
            <person name="Hauser L."/>
            <person name="Kyrpides N."/>
            <person name="Ivanova N."/>
            <person name="Biddle J.F."/>
            <person name="Zhang Z."/>
            <person name="Fitz-Gibbon S.T."/>
            <person name="Lowe T.M."/>
            <person name="Saltikov C."/>
            <person name="House C.H."/>
            <person name="Richardson P."/>
        </authorList>
    </citation>
    <scope>NUCLEOTIDE SEQUENCE [LARGE SCALE GENOMIC DNA]</scope>
    <source>
        <strain evidence="8">ATCC 700844 / DSM 13496 / JCM 10307 / IC-167</strain>
    </source>
</reference>
<dbReference type="Pfam" id="PF00118">
    <property type="entry name" value="Cpn60_TCP1"/>
    <property type="match status" value="1"/>
</dbReference>
<evidence type="ECO:0000256" key="2">
    <source>
        <dbReference type="ARBA" id="ARBA00022741"/>
    </source>
</evidence>
<dbReference type="HOGENOM" id="CLU_008891_7_3_2"/>
<evidence type="ECO:0000313" key="8">
    <source>
        <dbReference type="Proteomes" id="UP000001137"/>
    </source>
</evidence>
<dbReference type="InterPro" id="IPR027413">
    <property type="entry name" value="GROEL-like_equatorial_sf"/>
</dbReference>
<feature type="region of interest" description="Disordered" evidence="6">
    <location>
        <begin position="534"/>
        <end position="558"/>
    </location>
</feature>
<keyword evidence="4 5" id="KW-0143">Chaperone</keyword>
<dbReference type="InterPro" id="IPR054827">
    <property type="entry name" value="thermosome_alpha"/>
</dbReference>
<dbReference type="RefSeq" id="WP_012185081.1">
    <property type="nucleotide sequence ID" value="NC_009954.1"/>
</dbReference>
<proteinExistence type="inferred from homology"/>
<protein>
    <submittedName>
        <fullName evidence="7">Thermosome</fullName>
    </submittedName>
</protein>
<evidence type="ECO:0000256" key="1">
    <source>
        <dbReference type="ARBA" id="ARBA00008020"/>
    </source>
</evidence>
<dbReference type="InterPro" id="IPR012714">
    <property type="entry name" value="Thermosome_arc"/>
</dbReference>
<dbReference type="EMBL" id="CP000852">
    <property type="protein sequence ID" value="ABW00861.1"/>
    <property type="molecule type" value="Genomic_DNA"/>
</dbReference>
<evidence type="ECO:0000256" key="3">
    <source>
        <dbReference type="ARBA" id="ARBA00022840"/>
    </source>
</evidence>
<dbReference type="InterPro" id="IPR002194">
    <property type="entry name" value="Chaperonin_TCP-1_CS"/>
</dbReference>
<dbReference type="PROSITE" id="PS00995">
    <property type="entry name" value="TCP1_3"/>
    <property type="match status" value="1"/>
</dbReference>
<keyword evidence="2 5" id="KW-0547">Nucleotide-binding</keyword>
<sequence>MSTAQQPKSGVPVAILKEGSSRTTGADARRSNIMAAKVITEVLQTSLGPRGMDKLLIDAFGDVTITGDGATILKEMEVQHPAAKLLVEVAKAQDAEVGDGTTTVVVLAGKLLEQAEILLDEGIHPTIIIDGFKKALDFINSTITEVPNLIYPVNLSNRDEVAKIVANSLSSKVVAEARDYLAKIVVDASYIAAEQTNGKYNLDLDWVKVEKKKGQSLYETQFIQGIVLDKEVVHPGMPKRIEKAKIAVLDAPLEIEKPEWTTKISVSSPQQIKAYLEEEANILKGYVDKLKEIGANVVITQKGIDETAQHFLAKAGIMAVRRVKRSDIEKLAKATGARIATSIKDLKPEDLGTAGLVEERKVGEEKMVFVEQCPNPRAVTILIRGAADRVLDEAERSINDALHVTRDLFRDPRIVPGGGAFEIEVARRLREWGRKLPGKEQLAVMRYAEAVEKVPEILALTAGLDPVDAIAELRSRHDKGELDAGVDVLGGRITRMSELNIWDPLIVKMQVLRSATEAAIMVLRIDDIIAAGQTKSSTGKGKAGEESKTGEEGGTSSD</sequence>
<evidence type="ECO:0000256" key="4">
    <source>
        <dbReference type="ARBA" id="ARBA00023186"/>
    </source>
</evidence>
<name>A8M9I0_CALMQ</name>
<dbReference type="InterPro" id="IPR053374">
    <property type="entry name" value="TCP-1_chaperonin"/>
</dbReference>
<dbReference type="GeneID" id="5710119"/>
<dbReference type="PANTHER" id="PTHR11353">
    <property type="entry name" value="CHAPERONIN"/>
    <property type="match status" value="1"/>
</dbReference>
<dbReference type="NCBIfam" id="TIGR02339">
    <property type="entry name" value="thermosome_arch"/>
    <property type="match status" value="1"/>
</dbReference>
<comment type="similarity">
    <text evidence="1 5">Belongs to the TCP-1 chaperonin family.</text>
</comment>
<dbReference type="GO" id="GO:0005524">
    <property type="term" value="F:ATP binding"/>
    <property type="evidence" value="ECO:0007669"/>
    <property type="project" value="UniProtKB-KW"/>
</dbReference>
<gene>
    <name evidence="7" type="ordered locus">Cmaq_0007</name>
</gene>
<feature type="compositionally biased region" description="Basic and acidic residues" evidence="6">
    <location>
        <begin position="542"/>
        <end position="551"/>
    </location>
</feature>
<dbReference type="InterPro" id="IPR017998">
    <property type="entry name" value="Chaperone_TCP-1"/>
</dbReference>
<feature type="region of interest" description="Disordered" evidence="6">
    <location>
        <begin position="1"/>
        <end position="27"/>
    </location>
</feature>
<dbReference type="GO" id="GO:0051082">
    <property type="term" value="F:unfolded protein binding"/>
    <property type="evidence" value="ECO:0007669"/>
    <property type="project" value="InterPro"/>
</dbReference>
<dbReference type="CDD" id="cd03343">
    <property type="entry name" value="cpn60"/>
    <property type="match status" value="1"/>
</dbReference>
<dbReference type="NCBIfam" id="NF041083">
    <property type="entry name" value="thermosome_beta"/>
    <property type="match status" value="1"/>
</dbReference>
<dbReference type="Gene3D" id="3.50.7.10">
    <property type="entry name" value="GroEL"/>
    <property type="match status" value="1"/>
</dbReference>
<dbReference type="KEGG" id="cma:Cmaq_0007"/>
<dbReference type="eggNOG" id="arCOG01257">
    <property type="taxonomic scope" value="Archaea"/>
</dbReference>
<dbReference type="GO" id="GO:0016887">
    <property type="term" value="F:ATP hydrolysis activity"/>
    <property type="evidence" value="ECO:0007669"/>
    <property type="project" value="InterPro"/>
</dbReference>
<dbReference type="OrthoDB" id="9362at2157"/>
<dbReference type="STRING" id="397948.Cmaq_0007"/>
<evidence type="ECO:0000313" key="7">
    <source>
        <dbReference type="EMBL" id="ABW00861.1"/>
    </source>
</evidence>
<dbReference type="SUPFAM" id="SSF52029">
    <property type="entry name" value="GroEL apical domain-like"/>
    <property type="match status" value="1"/>
</dbReference>
<dbReference type="InterPro" id="IPR002423">
    <property type="entry name" value="Cpn60/GroEL/TCP-1"/>
</dbReference>
<dbReference type="Gene3D" id="1.10.560.10">
    <property type="entry name" value="GroEL-like equatorial domain"/>
    <property type="match status" value="1"/>
</dbReference>
<keyword evidence="8" id="KW-1185">Reference proteome</keyword>
<dbReference type="PRINTS" id="PR00304">
    <property type="entry name" value="TCOMPLEXTCP1"/>
</dbReference>
<organism evidence="7 8">
    <name type="scientific">Caldivirga maquilingensis (strain ATCC 700844 / DSM 13496 / JCM 10307 / IC-167)</name>
    <dbReference type="NCBI Taxonomy" id="397948"/>
    <lineage>
        <taxon>Archaea</taxon>
        <taxon>Thermoproteota</taxon>
        <taxon>Thermoprotei</taxon>
        <taxon>Thermoproteales</taxon>
        <taxon>Thermoproteaceae</taxon>
        <taxon>Caldivirga</taxon>
    </lineage>
</organism>
<dbReference type="NCBIfam" id="NF041082">
    <property type="entry name" value="thermosome_alpha"/>
    <property type="match status" value="1"/>
</dbReference>
<dbReference type="InterPro" id="IPR027410">
    <property type="entry name" value="TCP-1-like_intermed_sf"/>
</dbReference>
<accession>A8M9I0</accession>
<evidence type="ECO:0000256" key="6">
    <source>
        <dbReference type="SAM" id="MobiDB-lite"/>
    </source>
</evidence>